<keyword evidence="1" id="KW-1133">Transmembrane helix</keyword>
<keyword evidence="1" id="KW-0812">Transmembrane</keyword>
<dbReference type="EMBL" id="GBXM01058177">
    <property type="protein sequence ID" value="JAH50400.1"/>
    <property type="molecule type" value="Transcribed_RNA"/>
</dbReference>
<protein>
    <submittedName>
        <fullName evidence="2">Uncharacterized protein</fullName>
    </submittedName>
</protein>
<keyword evidence="1" id="KW-0472">Membrane</keyword>
<reference evidence="2" key="1">
    <citation type="submission" date="2014-11" db="EMBL/GenBank/DDBJ databases">
        <authorList>
            <person name="Amaro Gonzalez C."/>
        </authorList>
    </citation>
    <scope>NUCLEOTIDE SEQUENCE</scope>
</reference>
<evidence type="ECO:0000313" key="2">
    <source>
        <dbReference type="EMBL" id="JAH50400.1"/>
    </source>
</evidence>
<organism evidence="2">
    <name type="scientific">Anguilla anguilla</name>
    <name type="common">European freshwater eel</name>
    <name type="synonym">Muraena anguilla</name>
    <dbReference type="NCBI Taxonomy" id="7936"/>
    <lineage>
        <taxon>Eukaryota</taxon>
        <taxon>Metazoa</taxon>
        <taxon>Chordata</taxon>
        <taxon>Craniata</taxon>
        <taxon>Vertebrata</taxon>
        <taxon>Euteleostomi</taxon>
        <taxon>Actinopterygii</taxon>
        <taxon>Neopterygii</taxon>
        <taxon>Teleostei</taxon>
        <taxon>Anguilliformes</taxon>
        <taxon>Anguillidae</taxon>
        <taxon>Anguilla</taxon>
    </lineage>
</organism>
<sequence length="38" mass="4556">MLGFELTGFLSFIVLLHVCFNIELFVLCRFSWLINYKK</sequence>
<dbReference type="AlphaFoldDB" id="A0A0E9TBY9"/>
<name>A0A0E9TBY9_ANGAN</name>
<feature type="transmembrane region" description="Helical" evidence="1">
    <location>
        <begin position="6"/>
        <end position="28"/>
    </location>
</feature>
<accession>A0A0E9TBY9</accession>
<evidence type="ECO:0000256" key="1">
    <source>
        <dbReference type="SAM" id="Phobius"/>
    </source>
</evidence>
<reference evidence="2" key="2">
    <citation type="journal article" date="2015" name="Fish Shellfish Immunol.">
        <title>Early steps in the European eel (Anguilla anguilla)-Vibrio vulnificus interaction in the gills: Role of the RtxA13 toxin.</title>
        <authorList>
            <person name="Callol A."/>
            <person name="Pajuelo D."/>
            <person name="Ebbesson L."/>
            <person name="Teles M."/>
            <person name="MacKenzie S."/>
            <person name="Amaro C."/>
        </authorList>
    </citation>
    <scope>NUCLEOTIDE SEQUENCE</scope>
</reference>
<proteinExistence type="predicted"/>